<feature type="region of interest" description="Disordered" evidence="1">
    <location>
        <begin position="128"/>
        <end position="149"/>
    </location>
</feature>
<keyword evidence="3" id="KW-1185">Reference proteome</keyword>
<evidence type="ECO:0000313" key="3">
    <source>
        <dbReference type="Proteomes" id="UP001152484"/>
    </source>
</evidence>
<dbReference type="OrthoDB" id="755532at2759"/>
<dbReference type="AlphaFoldDB" id="A0A9P1EB03"/>
<evidence type="ECO:0000313" key="2">
    <source>
        <dbReference type="EMBL" id="CAH9092890.1"/>
    </source>
</evidence>
<dbReference type="PANTHER" id="PTHR33237">
    <property type="entry name" value="F2P16.13 PROTEIN-RELATED"/>
    <property type="match status" value="1"/>
</dbReference>
<evidence type="ECO:0000256" key="1">
    <source>
        <dbReference type="SAM" id="MobiDB-lite"/>
    </source>
</evidence>
<feature type="compositionally biased region" description="Acidic residues" evidence="1">
    <location>
        <begin position="139"/>
        <end position="149"/>
    </location>
</feature>
<proteinExistence type="predicted"/>
<protein>
    <submittedName>
        <fullName evidence="2">Uncharacterized protein</fullName>
    </submittedName>
</protein>
<comment type="caution">
    <text evidence="2">The sequence shown here is derived from an EMBL/GenBank/DDBJ whole genome shotgun (WGS) entry which is preliminary data.</text>
</comment>
<dbReference type="PANTHER" id="PTHR33237:SF46">
    <property type="entry name" value="OS01G0606100 PROTEIN"/>
    <property type="match status" value="1"/>
</dbReference>
<dbReference type="EMBL" id="CAMAPE010000029">
    <property type="protein sequence ID" value="CAH9092890.1"/>
    <property type="molecule type" value="Genomic_DNA"/>
</dbReference>
<dbReference type="Proteomes" id="UP001152484">
    <property type="component" value="Unassembled WGS sequence"/>
</dbReference>
<accession>A0A9P1EB03</accession>
<reference evidence="2" key="1">
    <citation type="submission" date="2022-07" db="EMBL/GenBank/DDBJ databases">
        <authorList>
            <person name="Macas J."/>
            <person name="Novak P."/>
            <person name="Neumann P."/>
        </authorList>
    </citation>
    <scope>NUCLEOTIDE SEQUENCE</scope>
</reference>
<gene>
    <name evidence="2" type="ORF">CEURO_LOCUS12149</name>
</gene>
<feature type="region of interest" description="Disordered" evidence="1">
    <location>
        <begin position="185"/>
        <end position="206"/>
    </location>
</feature>
<sequence length="206" mass="22452">MAVRNKMIFQTPSKAADGSAGYVVSGTTCVIGRTTSAINTHNGVAFKTTTGCAISTIRGGELMTRTGRAITSAANHAINSASGWSKRRVADTWRRVAKKLVRKSKSLPPIPQAKDLLMTIGNKAIKLRKKKKKEMESKDEGEEEEDEDFGNGGLWQRAILMGGKCKPLDFAGVIYYDSKGRRMPDPPMWSPRRFPGHLPGSNSGQL</sequence>
<name>A0A9P1EB03_CUSEU</name>
<organism evidence="2 3">
    <name type="scientific">Cuscuta europaea</name>
    <name type="common">European dodder</name>
    <dbReference type="NCBI Taxonomy" id="41803"/>
    <lineage>
        <taxon>Eukaryota</taxon>
        <taxon>Viridiplantae</taxon>
        <taxon>Streptophyta</taxon>
        <taxon>Embryophyta</taxon>
        <taxon>Tracheophyta</taxon>
        <taxon>Spermatophyta</taxon>
        <taxon>Magnoliopsida</taxon>
        <taxon>eudicotyledons</taxon>
        <taxon>Gunneridae</taxon>
        <taxon>Pentapetalae</taxon>
        <taxon>asterids</taxon>
        <taxon>lamiids</taxon>
        <taxon>Solanales</taxon>
        <taxon>Convolvulaceae</taxon>
        <taxon>Cuscuteae</taxon>
        <taxon>Cuscuta</taxon>
        <taxon>Cuscuta subgen. Cuscuta</taxon>
    </lineage>
</organism>